<dbReference type="AlphaFoldDB" id="A0A9K3LAY9"/>
<feature type="compositionally biased region" description="Polar residues" evidence="1">
    <location>
        <begin position="204"/>
        <end position="217"/>
    </location>
</feature>
<proteinExistence type="predicted"/>
<accession>A0A9K3LAY9</accession>
<feature type="region of interest" description="Disordered" evidence="1">
    <location>
        <begin position="196"/>
        <end position="217"/>
    </location>
</feature>
<gene>
    <name evidence="2" type="ORF">IV203_014730</name>
</gene>
<organism evidence="2 3">
    <name type="scientific">Nitzschia inconspicua</name>
    <dbReference type="NCBI Taxonomy" id="303405"/>
    <lineage>
        <taxon>Eukaryota</taxon>
        <taxon>Sar</taxon>
        <taxon>Stramenopiles</taxon>
        <taxon>Ochrophyta</taxon>
        <taxon>Bacillariophyta</taxon>
        <taxon>Bacillariophyceae</taxon>
        <taxon>Bacillariophycidae</taxon>
        <taxon>Bacillariales</taxon>
        <taxon>Bacillariaceae</taxon>
        <taxon>Nitzschia</taxon>
    </lineage>
</organism>
<protein>
    <submittedName>
        <fullName evidence="2">Uncharacterized protein</fullName>
    </submittedName>
</protein>
<dbReference type="Proteomes" id="UP000693970">
    <property type="component" value="Unassembled WGS sequence"/>
</dbReference>
<comment type="caution">
    <text evidence="2">The sequence shown here is derived from an EMBL/GenBank/DDBJ whole genome shotgun (WGS) entry which is preliminary data.</text>
</comment>
<evidence type="ECO:0000256" key="1">
    <source>
        <dbReference type="SAM" id="MobiDB-lite"/>
    </source>
</evidence>
<evidence type="ECO:0000313" key="2">
    <source>
        <dbReference type="EMBL" id="KAG7358143.1"/>
    </source>
</evidence>
<name>A0A9K3LAY9_9STRA</name>
<evidence type="ECO:0000313" key="3">
    <source>
        <dbReference type="Proteomes" id="UP000693970"/>
    </source>
</evidence>
<reference evidence="2" key="2">
    <citation type="submission" date="2021-04" db="EMBL/GenBank/DDBJ databases">
        <authorList>
            <person name="Podell S."/>
        </authorList>
    </citation>
    <scope>NUCLEOTIDE SEQUENCE</scope>
    <source>
        <strain evidence="2">Hildebrandi</strain>
    </source>
</reference>
<dbReference type="EMBL" id="JAGRRH010000014">
    <property type="protein sequence ID" value="KAG7358143.1"/>
    <property type="molecule type" value="Genomic_DNA"/>
</dbReference>
<reference evidence="2" key="1">
    <citation type="journal article" date="2021" name="Sci. Rep.">
        <title>Diploid genomic architecture of Nitzschia inconspicua, an elite biomass production diatom.</title>
        <authorList>
            <person name="Oliver A."/>
            <person name="Podell S."/>
            <person name="Pinowska A."/>
            <person name="Traller J.C."/>
            <person name="Smith S.R."/>
            <person name="McClure R."/>
            <person name="Beliaev A."/>
            <person name="Bohutskyi P."/>
            <person name="Hill E.A."/>
            <person name="Rabines A."/>
            <person name="Zheng H."/>
            <person name="Allen L.Z."/>
            <person name="Kuo A."/>
            <person name="Grigoriev I.V."/>
            <person name="Allen A.E."/>
            <person name="Hazlebeck D."/>
            <person name="Allen E.E."/>
        </authorList>
    </citation>
    <scope>NUCLEOTIDE SEQUENCE</scope>
    <source>
        <strain evidence="2">Hildebrandi</strain>
    </source>
</reference>
<keyword evidence="3" id="KW-1185">Reference proteome</keyword>
<sequence length="329" mass="36943">MTRYNTNKTTISRITDLGEEVRSALNMKNFCVAILFLTGHCATNVNALIEPKGEIEEIRLKKKVGSIEALLEYKPHVRVSKDSEHEDRIRAQRELNYTRVLGMEGYECMGTPTSANLTDNFVTWFITDGSVVGYLEKNTFECTAAYRVVEVLNCDRTVPRTTMDGRPVIPTVDVFDGKHGCADLIAAMNILHGEDSDDLEGETAETTRNLPDSDPYPSTCSGQWRACPYNVHYTGMISPITTTSDQRFHQRAHNIQGNQKEWQGCNKGYYIDMAGWERTVSSALEAFIVLSYLKHTVRANIVTNAYLTISQKVSSGMMPEVVIPYYHSG</sequence>